<dbReference type="InterPro" id="IPR046342">
    <property type="entry name" value="CBS_dom_sf"/>
</dbReference>
<dbReference type="InterPro" id="IPR000644">
    <property type="entry name" value="CBS_dom"/>
</dbReference>
<dbReference type="SMART" id="SM00116">
    <property type="entry name" value="CBS"/>
    <property type="match status" value="2"/>
</dbReference>
<gene>
    <name evidence="4" type="ORF">F0U60_30995</name>
</gene>
<proteinExistence type="predicted"/>
<evidence type="ECO:0000259" key="3">
    <source>
        <dbReference type="PROSITE" id="PS51371"/>
    </source>
</evidence>
<dbReference type="Proteomes" id="UP001611383">
    <property type="component" value="Chromosome"/>
</dbReference>
<keyword evidence="1" id="KW-0677">Repeat</keyword>
<accession>A0ABY9WY51</accession>
<dbReference type="SUPFAM" id="SSF54631">
    <property type="entry name" value="CBS-domain pair"/>
    <property type="match status" value="1"/>
</dbReference>
<keyword evidence="5" id="KW-1185">Reference proteome</keyword>
<sequence length="145" mass="16108">MQTVGELMTHSNLVTLTETQNLALAEELLRLHRIRHLPVVRNGKLVGLITHRDLLRAAAQRGGADPAKQPLWASDVMVRDVKTVRSDTPTRDAVKLMLDNKYGCLPVVGADGELVGILTEADMVRYAQHLIEDMDRRSLAAEYEA</sequence>
<evidence type="ECO:0000256" key="2">
    <source>
        <dbReference type="PROSITE-ProRule" id="PRU00703"/>
    </source>
</evidence>
<organism evidence="4 5">
    <name type="scientific">Archangium minus</name>
    <dbReference type="NCBI Taxonomy" id="83450"/>
    <lineage>
        <taxon>Bacteria</taxon>
        <taxon>Pseudomonadati</taxon>
        <taxon>Myxococcota</taxon>
        <taxon>Myxococcia</taxon>
        <taxon>Myxococcales</taxon>
        <taxon>Cystobacterineae</taxon>
        <taxon>Archangiaceae</taxon>
        <taxon>Archangium</taxon>
    </lineage>
</organism>
<dbReference type="RefSeq" id="WP_395805145.1">
    <property type="nucleotide sequence ID" value="NZ_CP043494.1"/>
</dbReference>
<dbReference type="Pfam" id="PF00571">
    <property type="entry name" value="CBS"/>
    <property type="match status" value="2"/>
</dbReference>
<feature type="domain" description="CBS" evidence="3">
    <location>
        <begin position="77"/>
        <end position="134"/>
    </location>
</feature>
<protein>
    <submittedName>
        <fullName evidence="4">CBS domain-containing protein</fullName>
    </submittedName>
</protein>
<dbReference type="PANTHER" id="PTHR48108:SF26">
    <property type="entry name" value="CBS DOMAIN-CONTAINING PROTEIN DDB_G0289609"/>
    <property type="match status" value="1"/>
</dbReference>
<dbReference type="Gene3D" id="3.10.580.10">
    <property type="entry name" value="CBS-domain"/>
    <property type="match status" value="1"/>
</dbReference>
<name>A0ABY9WY51_9BACT</name>
<evidence type="ECO:0000256" key="1">
    <source>
        <dbReference type="ARBA" id="ARBA00022737"/>
    </source>
</evidence>
<evidence type="ECO:0000313" key="5">
    <source>
        <dbReference type="Proteomes" id="UP001611383"/>
    </source>
</evidence>
<dbReference type="InterPro" id="IPR051462">
    <property type="entry name" value="CBS_domain-containing"/>
</dbReference>
<evidence type="ECO:0000313" key="4">
    <source>
        <dbReference type="EMBL" id="WNG48076.1"/>
    </source>
</evidence>
<dbReference type="CDD" id="cd04584">
    <property type="entry name" value="CBS_pair_AcuB_like"/>
    <property type="match status" value="1"/>
</dbReference>
<dbReference type="PROSITE" id="PS51371">
    <property type="entry name" value="CBS"/>
    <property type="match status" value="2"/>
</dbReference>
<dbReference type="PANTHER" id="PTHR48108">
    <property type="entry name" value="CBS DOMAIN-CONTAINING PROTEIN CBSX2, CHLOROPLASTIC"/>
    <property type="match status" value="1"/>
</dbReference>
<feature type="domain" description="CBS" evidence="3">
    <location>
        <begin position="8"/>
        <end position="66"/>
    </location>
</feature>
<reference evidence="4 5" key="1">
    <citation type="submission" date="2019-08" db="EMBL/GenBank/DDBJ databases">
        <title>Archangium and Cystobacter genomes.</title>
        <authorList>
            <person name="Chen I.-C.K."/>
            <person name="Wielgoss S."/>
        </authorList>
    </citation>
    <scope>NUCLEOTIDE SEQUENCE [LARGE SCALE GENOMIC DNA]</scope>
    <source>
        <strain evidence="4 5">Cbm 6</strain>
    </source>
</reference>
<dbReference type="EMBL" id="CP043494">
    <property type="protein sequence ID" value="WNG48076.1"/>
    <property type="molecule type" value="Genomic_DNA"/>
</dbReference>
<keyword evidence="2" id="KW-0129">CBS domain</keyword>